<protein>
    <submittedName>
        <fullName evidence="2">Uncharacterized protein</fullName>
    </submittedName>
</protein>
<evidence type="ECO:0000313" key="3">
    <source>
        <dbReference type="Proteomes" id="UP000199440"/>
    </source>
</evidence>
<proteinExistence type="predicted"/>
<feature type="transmembrane region" description="Helical" evidence="1">
    <location>
        <begin position="73"/>
        <end position="92"/>
    </location>
</feature>
<dbReference type="STRING" id="192904.SAMN04488514_1296"/>
<keyword evidence="1" id="KW-0472">Membrane</keyword>
<organism evidence="2 3">
    <name type="scientific">Kriegella aquimaris</name>
    <dbReference type="NCBI Taxonomy" id="192904"/>
    <lineage>
        <taxon>Bacteria</taxon>
        <taxon>Pseudomonadati</taxon>
        <taxon>Bacteroidota</taxon>
        <taxon>Flavobacteriia</taxon>
        <taxon>Flavobacteriales</taxon>
        <taxon>Flavobacteriaceae</taxon>
        <taxon>Kriegella</taxon>
    </lineage>
</organism>
<feature type="transmembrane region" description="Helical" evidence="1">
    <location>
        <begin position="12"/>
        <end position="33"/>
    </location>
</feature>
<name>A0A1G9YY72_9FLAO</name>
<keyword evidence="1" id="KW-0812">Transmembrane</keyword>
<keyword evidence="3" id="KW-1185">Reference proteome</keyword>
<feature type="transmembrane region" description="Helical" evidence="1">
    <location>
        <begin position="139"/>
        <end position="161"/>
    </location>
</feature>
<dbReference type="AlphaFoldDB" id="A0A1G9YY72"/>
<evidence type="ECO:0000313" key="2">
    <source>
        <dbReference type="EMBL" id="SDN13665.1"/>
    </source>
</evidence>
<evidence type="ECO:0000256" key="1">
    <source>
        <dbReference type="SAM" id="Phobius"/>
    </source>
</evidence>
<sequence>MYINEHFKKMSLILNFKNIALESIGLLFLGFGVEKLKVASQSEEYLALFSLNMEKFKSLTSETIGSFTMQSSLWRFGALAVGLILIGLFKLWKKDKKGIWDSLIAFLLVFSLIHLGFFGATFTNSIINFIGDIFTENFMVQFIINGLLWSAIGIGIIFFALKKHYTQQNL</sequence>
<dbReference type="Proteomes" id="UP000199440">
    <property type="component" value="Unassembled WGS sequence"/>
</dbReference>
<keyword evidence="1" id="KW-1133">Transmembrane helix</keyword>
<feature type="transmembrane region" description="Helical" evidence="1">
    <location>
        <begin position="104"/>
        <end position="127"/>
    </location>
</feature>
<dbReference type="EMBL" id="FNGV01000029">
    <property type="protein sequence ID" value="SDN13665.1"/>
    <property type="molecule type" value="Genomic_DNA"/>
</dbReference>
<gene>
    <name evidence="2" type="ORF">SAMN04488514_1296</name>
</gene>
<accession>A0A1G9YY72</accession>
<reference evidence="2 3" key="1">
    <citation type="submission" date="2016-10" db="EMBL/GenBank/DDBJ databases">
        <authorList>
            <person name="de Groot N.N."/>
        </authorList>
    </citation>
    <scope>NUCLEOTIDE SEQUENCE [LARGE SCALE GENOMIC DNA]</scope>
    <source>
        <strain evidence="2 3">DSM 19886</strain>
    </source>
</reference>